<dbReference type="Proteomes" id="UP000078486">
    <property type="component" value="Unassembled WGS sequence"/>
</dbReference>
<name>A0A178ILW1_9BACT</name>
<sequence length="1783" mass="194587">MQKLESDNVINPANLLGSQRLSSIEDGGAITQFDYYELSLADPKFYTHGGQMKWRKNHDGGWSMFDYASEVESLGRVTKTVSPWLDTAMPEVPPAGTSAAGMQIDTITYTGDWEGVKRLPASAIKTADGRTVGMTTYSYSAATANGAPIWITSKAAYTDSDKSLVSTTKIYKGLNCPLWLYGLPYSSETPEGAKETVAYHQGDTDPNGQFSKNPNGRGFRSVVLKGISASASSGELLAGYDGTTIDDIRMIPNVSTAEVTIRNERAVTVRTETILYTGNNNWALIDAANMSYDVACNLVRRDKLNGTWYTAVYSGGRKQSETDEQGITTTFSYDAQGRVASTTRLAKGELPELTTSYSYDCQNRVLSTVIHGPSAAENLVTSKTYDASGRVLTETTQGLTTSYSYAVEDGILTKTTITFPGGATRIMENYRDGRARSITGTAAPAEYYTYAIEDNGFITTTKYTGPSGPASPRWVKTTTDWLGRTVSQSWPAADGSGSAVDTIQTYDSKGQLVNTKTGNLVPHLYAYDDNAVMIRHALLEYYDGIDIFEYQGSSTMQGLVYEYRFENDAWWNYSESRDYSSWFNGENEGLLRTKTWTRVTGFTAVVPPSGISGMCVGESFTEDIHGNRATTQTFLDRATGRTATIMRAPFTTRPALTISIAGQVISQTDAAGVAVSYNYDTLGRPVKTIDRTTGDHTGNNVAYYPGTARIHQMVDNRGVTQHTYIYDNSGRLIEDRTPRVDSATGSVSGQNVAHYAYDIRGQLLRVWGDLPYPARFEYDNYGQRIAQYTFRAATNDAATGGGRTSFAYDPATGVMLSKTDAKNKSVTYTYNSLGQVASRTWARGVTTFYSYDDYFGSALSSVGYDDGTPGFSISRDALGRISSVWEHHFERYFSYRDDSDSKPDMELYSLLYFFNIKNKYEDATGRFCGIEVRIGWDGNADHAITYAYDPANARLSSISSDAGTFAYDYLPDSNLISSVTSANSVVNRSYEDNRNLLASLRTKTGADVLVAAYAYTHDALGRRTAVAQSGRLYAPYLAGNQTMQTAYGYNDRNELTSAQTTVAGAPVPGRTHGYAFDAIGNRTTETIDGAGHDYTANELNQYTQRQTPSWLPVGGMASHSDGVQVAVNGAQLPDTAWVNNFFHKAEPKTDAAAHLQSTTITATAPSGETATDTRHTLARPTAEAFTYDADGNLTGDGLWRYAYDGENRLRWMRSLIPDENGLKISVGFSYDYMGRRMTKEVYTYTGTPEAPAGRICTKRSVFVYQGWTLLAEYSNTTPVIIPDADPREYGGSWDDPYFYDRYYAAQSDGFSLERRYTWGPDLSGTMGGAGDIGGLLAIEDVRPAHAGVYHPAYDGNGNLMALTRADTGEMAAAYEYDPFGNQLRASGSYARENPIRFSGKYHDHETGLTYSGFRYYSASLGRFINCDPLGERGAWALYKDLKHGVDDPFAGASGVKGTSWQTEWEQAQDRLLANTSLPHTTQTVSFGGKRNSGLPGAAERNQKSYSANATGHYAQGGAPGKGPGSPGMAGGGQGSGNSGVNLYAYAKNNPINSYDALGLEDKQDEERKREEAAQKAENERNASVGPAAADDGIKNVGAEDVSISGDTTIGADKSKVDRNISSTYPFFQEKRGSCTVANVRNIIYAFTGSAPSESELRKAMAKAVVKNESAFDTDGLKVPDAIRAIEAVLPQYGLNAIYYKSPDDIGSHVRNGGPFLVFANLGNDEGHALTTWYDRVSQTTTTIQTVRSNDRQTTAGLEYLSTQDYYQKWNPIGSVLVFPKPTQ</sequence>
<dbReference type="PANTHER" id="PTHR32305">
    <property type="match status" value="1"/>
</dbReference>
<proteinExistence type="predicted"/>
<dbReference type="InterPro" id="IPR031325">
    <property type="entry name" value="RHS_repeat"/>
</dbReference>
<feature type="compositionally biased region" description="Basic and acidic residues" evidence="1">
    <location>
        <begin position="1562"/>
        <end position="1580"/>
    </location>
</feature>
<feature type="region of interest" description="Disordered" evidence="1">
    <location>
        <begin position="1562"/>
        <end position="1593"/>
    </location>
</feature>
<evidence type="ECO:0000256" key="1">
    <source>
        <dbReference type="SAM" id="MobiDB-lite"/>
    </source>
</evidence>
<dbReference type="STRING" id="1184151.AW736_09380"/>
<protein>
    <submittedName>
        <fullName evidence="2">Uncharacterized protein</fullName>
    </submittedName>
</protein>
<organism evidence="2 3">
    <name type="scientific">Termitidicoccus mucosus</name>
    <dbReference type="NCBI Taxonomy" id="1184151"/>
    <lineage>
        <taxon>Bacteria</taxon>
        <taxon>Pseudomonadati</taxon>
        <taxon>Verrucomicrobiota</taxon>
        <taxon>Opitutia</taxon>
        <taxon>Opitutales</taxon>
        <taxon>Opitutaceae</taxon>
        <taxon>Termitidicoccus</taxon>
    </lineage>
</organism>
<dbReference type="InterPro" id="IPR022385">
    <property type="entry name" value="Rhs_assc_core"/>
</dbReference>
<dbReference type="PRINTS" id="PR00394">
    <property type="entry name" value="RHSPROTEIN"/>
</dbReference>
<evidence type="ECO:0000313" key="2">
    <source>
        <dbReference type="EMBL" id="OAM90189.1"/>
    </source>
</evidence>
<comment type="caution">
    <text evidence="2">The sequence shown here is derived from an EMBL/GenBank/DDBJ whole genome shotgun (WGS) entry which is preliminary data.</text>
</comment>
<dbReference type="PANTHER" id="PTHR32305:SF15">
    <property type="entry name" value="PROTEIN RHSA-RELATED"/>
    <property type="match status" value="1"/>
</dbReference>
<dbReference type="InterPro" id="IPR050708">
    <property type="entry name" value="T6SS_VgrG/RHS"/>
</dbReference>
<dbReference type="InterPro" id="IPR006530">
    <property type="entry name" value="YD"/>
</dbReference>
<dbReference type="NCBIfam" id="TIGR03696">
    <property type="entry name" value="Rhs_assc_core"/>
    <property type="match status" value="1"/>
</dbReference>
<dbReference type="NCBIfam" id="TIGR01643">
    <property type="entry name" value="YD_repeat_2x"/>
    <property type="match status" value="2"/>
</dbReference>
<dbReference type="Pfam" id="PF05593">
    <property type="entry name" value="RHS_repeat"/>
    <property type="match status" value="2"/>
</dbReference>
<dbReference type="EMBL" id="LRRQ01000074">
    <property type="protein sequence ID" value="OAM90189.1"/>
    <property type="molecule type" value="Genomic_DNA"/>
</dbReference>
<accession>A0A178ILW1</accession>
<reference evidence="2 3" key="1">
    <citation type="submission" date="2016-01" db="EMBL/GenBank/DDBJ databases">
        <title>High potential of lignocellulose degradation of a new Verrucomicrobia species.</title>
        <authorList>
            <person name="Wang Y."/>
            <person name="Shi Y."/>
            <person name="Qiu Z."/>
            <person name="Liu S."/>
            <person name="Yang H."/>
        </authorList>
    </citation>
    <scope>NUCLEOTIDE SEQUENCE [LARGE SCALE GENOMIC DNA]</scope>
    <source>
        <strain evidence="2 3">TSB47</strain>
    </source>
</reference>
<gene>
    <name evidence="2" type="ORF">AW736_09380</name>
</gene>
<keyword evidence="3" id="KW-1185">Reference proteome</keyword>
<feature type="region of interest" description="Disordered" evidence="1">
    <location>
        <begin position="1479"/>
        <end position="1533"/>
    </location>
</feature>
<dbReference type="Gene3D" id="2.180.10.10">
    <property type="entry name" value="RHS repeat-associated core"/>
    <property type="match status" value="3"/>
</dbReference>
<feature type="compositionally biased region" description="Gly residues" evidence="1">
    <location>
        <begin position="1517"/>
        <end position="1533"/>
    </location>
</feature>
<evidence type="ECO:0000313" key="3">
    <source>
        <dbReference type="Proteomes" id="UP000078486"/>
    </source>
</evidence>